<dbReference type="InterPro" id="IPR013057">
    <property type="entry name" value="AA_transpt_TM"/>
</dbReference>
<evidence type="ECO:0000256" key="2">
    <source>
        <dbReference type="ARBA" id="ARBA00022448"/>
    </source>
</evidence>
<accession>A0A8X9A325</accession>
<dbReference type="GO" id="GO:0005774">
    <property type="term" value="C:vacuolar membrane"/>
    <property type="evidence" value="ECO:0007669"/>
    <property type="project" value="TreeGrafter"/>
</dbReference>
<evidence type="ECO:0000256" key="7">
    <source>
        <dbReference type="ARBA" id="ARBA00049662"/>
    </source>
</evidence>
<protein>
    <recommendedName>
        <fullName evidence="10">Amino acid transporter transmembrane domain-containing protein</fullName>
    </recommendedName>
</protein>
<keyword evidence="12" id="KW-1185">Reference proteome</keyword>
<feature type="transmembrane region" description="Helical" evidence="9">
    <location>
        <begin position="147"/>
        <end position="166"/>
    </location>
</feature>
<feature type="transmembrane region" description="Helical" evidence="9">
    <location>
        <begin position="460"/>
        <end position="482"/>
    </location>
</feature>
<feature type="transmembrane region" description="Helical" evidence="9">
    <location>
        <begin position="172"/>
        <end position="195"/>
    </location>
</feature>
<feature type="transmembrane region" description="Helical" evidence="9">
    <location>
        <begin position="291"/>
        <end position="314"/>
    </location>
</feature>
<sequence>MSNRAEDSSEYLLDDIDDAEENDNKFDAGSCSDADDADGKNSSPFISQQWPRSYWETADAYSISVSPSFGTLKHRSSSRYSFSEVNNDLLQSDLRRSLLSKEESVDEKYDPESISVAGLSLSQRASLYEQLTGELPISRECSFSQTIFNGVNVLAGVGLLSTPYTVREAGWSSLLVLALFAVICCYTASLMRYCFESREGIISYPDIGEAAFGKYGRLFISIVLYAELYSYCIEFIILEGDNITSIFPGASLHLGSLNLDSVHLFGIISALIVLPTVWLRDLRVISFLSACGVLATVVIVVCLVFLGSFGGIGFDHTGEVVNLKGIPFAIGVYGFCYSGHSVFPNIYQSMADKTKFTKALIICFLICFLLYGGVAVVGYLMFGQSTLSQITLNMPPDSILSKIAIWTTIINPLTKYPLICIEELLPPRISDSYWFYILLRTVLVLSTVCFAFVLPFFGLVMALIGSLLSILVAVIMPALCFVKIMGKKATRSQVIVSWSIVVFGVISAALGTYSSLAGIADNY</sequence>
<gene>
    <name evidence="11" type="ORF">SASPL_112185</name>
</gene>
<keyword evidence="6 9" id="KW-0472">Membrane</keyword>
<name>A0A8X9A325_SALSN</name>
<dbReference type="EMBL" id="PNBA02000004">
    <property type="protein sequence ID" value="KAG6427937.1"/>
    <property type="molecule type" value="Genomic_DNA"/>
</dbReference>
<comment type="similarity">
    <text evidence="7">Belongs to the amino acid/polyamine transporter 2 family. Amino acid/auxin permease (AAAP) (TC 2.A.18.5) subfamily.</text>
</comment>
<evidence type="ECO:0000256" key="4">
    <source>
        <dbReference type="ARBA" id="ARBA00022970"/>
    </source>
</evidence>
<feature type="transmembrane region" description="Helical" evidence="9">
    <location>
        <begin position="326"/>
        <end position="347"/>
    </location>
</feature>
<keyword evidence="2" id="KW-0813">Transport</keyword>
<evidence type="ECO:0000256" key="5">
    <source>
        <dbReference type="ARBA" id="ARBA00022989"/>
    </source>
</evidence>
<dbReference type="GO" id="GO:0015179">
    <property type="term" value="F:L-amino acid transmembrane transporter activity"/>
    <property type="evidence" value="ECO:0007669"/>
    <property type="project" value="TreeGrafter"/>
</dbReference>
<organism evidence="11">
    <name type="scientific">Salvia splendens</name>
    <name type="common">Scarlet sage</name>
    <dbReference type="NCBI Taxonomy" id="180675"/>
    <lineage>
        <taxon>Eukaryota</taxon>
        <taxon>Viridiplantae</taxon>
        <taxon>Streptophyta</taxon>
        <taxon>Embryophyta</taxon>
        <taxon>Tracheophyta</taxon>
        <taxon>Spermatophyta</taxon>
        <taxon>Magnoliopsida</taxon>
        <taxon>eudicotyledons</taxon>
        <taxon>Gunneridae</taxon>
        <taxon>Pentapetalae</taxon>
        <taxon>asterids</taxon>
        <taxon>lamiids</taxon>
        <taxon>Lamiales</taxon>
        <taxon>Lamiaceae</taxon>
        <taxon>Nepetoideae</taxon>
        <taxon>Mentheae</taxon>
        <taxon>Salviinae</taxon>
        <taxon>Salvia</taxon>
        <taxon>Salvia subgen. Calosphace</taxon>
        <taxon>core Calosphace</taxon>
    </lineage>
</organism>
<feature type="transmembrane region" description="Helical" evidence="9">
    <location>
        <begin position="215"/>
        <end position="238"/>
    </location>
</feature>
<proteinExistence type="inferred from homology"/>
<reference evidence="11" key="2">
    <citation type="submission" date="2020-08" db="EMBL/GenBank/DDBJ databases">
        <title>Plant Genome Project.</title>
        <authorList>
            <person name="Zhang R.-G."/>
        </authorList>
    </citation>
    <scope>NUCLEOTIDE SEQUENCE</scope>
    <source>
        <strain evidence="11">Huo1</strain>
        <tissue evidence="11">Leaf</tissue>
    </source>
</reference>
<dbReference type="FunFam" id="1.20.1740.10:FF:000047">
    <property type="entry name" value="Amino acid transporter AVT1A"/>
    <property type="match status" value="1"/>
</dbReference>
<evidence type="ECO:0000256" key="3">
    <source>
        <dbReference type="ARBA" id="ARBA00022692"/>
    </source>
</evidence>
<keyword evidence="4" id="KW-0029">Amino-acid transport</keyword>
<feature type="transmembrane region" description="Helical" evidence="9">
    <location>
        <begin position="359"/>
        <end position="383"/>
    </location>
</feature>
<keyword evidence="5 9" id="KW-1133">Transmembrane helix</keyword>
<comment type="subcellular location">
    <subcellularLocation>
        <location evidence="1">Membrane</location>
        <topology evidence="1">Multi-pass membrane protein</topology>
    </subcellularLocation>
</comment>
<feature type="transmembrane region" description="Helical" evidence="9">
    <location>
        <begin position="433"/>
        <end position="454"/>
    </location>
</feature>
<evidence type="ECO:0000256" key="9">
    <source>
        <dbReference type="SAM" id="Phobius"/>
    </source>
</evidence>
<evidence type="ECO:0000256" key="8">
    <source>
        <dbReference type="SAM" id="MobiDB-lite"/>
    </source>
</evidence>
<dbReference type="AlphaFoldDB" id="A0A8X9A325"/>
<evidence type="ECO:0000313" key="12">
    <source>
        <dbReference type="Proteomes" id="UP000298416"/>
    </source>
</evidence>
<evidence type="ECO:0000259" key="10">
    <source>
        <dbReference type="Pfam" id="PF01490"/>
    </source>
</evidence>
<feature type="transmembrane region" description="Helical" evidence="9">
    <location>
        <begin position="403"/>
        <end position="421"/>
    </location>
</feature>
<dbReference type="Pfam" id="PF01490">
    <property type="entry name" value="Aa_trans"/>
    <property type="match status" value="1"/>
</dbReference>
<dbReference type="Proteomes" id="UP000298416">
    <property type="component" value="Unassembled WGS sequence"/>
</dbReference>
<keyword evidence="3 9" id="KW-0812">Transmembrane</keyword>
<dbReference type="PANTHER" id="PTHR22950">
    <property type="entry name" value="AMINO ACID TRANSPORTER"/>
    <property type="match status" value="1"/>
</dbReference>
<evidence type="ECO:0000256" key="6">
    <source>
        <dbReference type="ARBA" id="ARBA00023136"/>
    </source>
</evidence>
<comment type="caution">
    <text evidence="11">The sequence shown here is derived from an EMBL/GenBank/DDBJ whole genome shotgun (WGS) entry which is preliminary data.</text>
</comment>
<feature type="transmembrane region" description="Helical" evidence="9">
    <location>
        <begin position="261"/>
        <end position="279"/>
    </location>
</feature>
<reference evidence="11" key="1">
    <citation type="submission" date="2018-01" db="EMBL/GenBank/DDBJ databases">
        <authorList>
            <person name="Mao J.F."/>
        </authorList>
    </citation>
    <scope>NUCLEOTIDE SEQUENCE</scope>
    <source>
        <strain evidence="11">Huo1</strain>
        <tissue evidence="11">Leaf</tissue>
    </source>
</reference>
<feature type="region of interest" description="Disordered" evidence="8">
    <location>
        <begin position="1"/>
        <end position="45"/>
    </location>
</feature>
<evidence type="ECO:0000256" key="1">
    <source>
        <dbReference type="ARBA" id="ARBA00004141"/>
    </source>
</evidence>
<feature type="domain" description="Amino acid transporter transmembrane" evidence="10">
    <location>
        <begin position="142"/>
        <end position="515"/>
    </location>
</feature>
<dbReference type="PANTHER" id="PTHR22950:SF701">
    <property type="entry name" value="AMINO ACID TRANSPORTER AVT1A-LIKE"/>
    <property type="match status" value="1"/>
</dbReference>
<feature type="compositionally biased region" description="Acidic residues" evidence="8">
    <location>
        <begin position="8"/>
        <end position="21"/>
    </location>
</feature>
<evidence type="ECO:0000313" key="11">
    <source>
        <dbReference type="EMBL" id="KAG6427937.1"/>
    </source>
</evidence>
<feature type="transmembrane region" description="Helical" evidence="9">
    <location>
        <begin position="494"/>
        <end position="516"/>
    </location>
</feature>